<dbReference type="Gene3D" id="1.10.287.1490">
    <property type="match status" value="1"/>
</dbReference>
<reference evidence="3 4" key="1">
    <citation type="submission" date="2020-08" db="EMBL/GenBank/DDBJ databases">
        <title>Genome public.</title>
        <authorList>
            <person name="Liu C."/>
            <person name="Sun Q."/>
        </authorList>
    </citation>
    <scope>NUCLEOTIDE SEQUENCE [LARGE SCALE GENOMIC DNA]</scope>
    <source>
        <strain evidence="3 4">NSJ-6</strain>
    </source>
</reference>
<dbReference type="InterPro" id="IPR038729">
    <property type="entry name" value="Rad50/SbcC_AAA"/>
</dbReference>
<accession>A0ABR7DFB3</accession>
<dbReference type="Proteomes" id="UP000596929">
    <property type="component" value="Unassembled WGS sequence"/>
</dbReference>
<dbReference type="EMBL" id="JACOOO010000029">
    <property type="protein sequence ID" value="MBC5629795.1"/>
    <property type="molecule type" value="Genomic_DNA"/>
</dbReference>
<dbReference type="SUPFAM" id="SSF52540">
    <property type="entry name" value="P-loop containing nucleoside triphosphate hydrolases"/>
    <property type="match status" value="2"/>
</dbReference>
<name>A0ABR7DFB3_9CLOT</name>
<dbReference type="PANTHER" id="PTHR32182">
    <property type="entry name" value="DNA REPLICATION AND REPAIR PROTEIN RECF"/>
    <property type="match status" value="1"/>
</dbReference>
<protein>
    <submittedName>
        <fullName evidence="3">DNA sulfur modification protein DndD</fullName>
    </submittedName>
</protein>
<dbReference type="InterPro" id="IPR017599">
    <property type="entry name" value="DNA_S_DndD"/>
</dbReference>
<keyword evidence="1" id="KW-0175">Coiled coil</keyword>
<dbReference type="NCBIfam" id="TIGR03185">
    <property type="entry name" value="DNA_S_dndD"/>
    <property type="match status" value="1"/>
</dbReference>
<sequence>MIINSIKLKNFRSYEDQTEFSFSPKDNKNIVLIGGENGAGKSTLFEAIKLCIYGPMSYGYLGINSNYLTKIKNNINNNAFKNDIVKCDISISLSFKEGTQVNEYTLNRSWEYINQRIVETFEVIKNGTILNEDEVNYFNRYLQSVLPPSLFDFFFFDGEELTEFFIGKNSSNGLKDAVLQLFNYDTFNILKKQLLSFQRNISKGTDSLTEIQATYDETLERVRNIKSRITEINSELEVKETELDELLVKKNNLDEEFKSSGGILENERSQITAKINKLENERSIINQEIKDFCNDILPFLIVSNLLSTTKNQIEQEENLSSYNAVKNKLSGEVIKKSFSTLPKLNSTTADFDEVAVTILNNMFNVEELESIYQVLLLSDDQKVNVLSTISLILSKEDQHKQSIVINFNKLKSIANELKINRDKLNSTISGELVESYLENISVLNELIIKTQNSIVSLKHTLDSYHEELRNAEYHYTRAKNQYTSSLQNNNVLELSSNVTEYLDALLATLTKDKLRLIEDNFIDIFKTIIRKNEYVSSIVIDDSFESTLYVGRDYTSFEVLNIISNLGINDISKKYGLKFIEDLLNKFKVESIDELITHFNANPTFELIELRTKVNVNDFSKGEKQIYILCLIWALIKSSGVEVPFIIDTPYARIDESHRKSLTEDYLPKISKQVIILSTNEEIDSNLYCAIKPHICDEYLLLYNEGARKTEVKKGYFEV</sequence>
<gene>
    <name evidence="3" type="primary">dndD</name>
    <name evidence="3" type="ORF">H8S20_12975</name>
</gene>
<evidence type="ECO:0000259" key="2">
    <source>
        <dbReference type="Pfam" id="PF13476"/>
    </source>
</evidence>
<dbReference type="Pfam" id="PF13476">
    <property type="entry name" value="AAA_23"/>
    <property type="match status" value="1"/>
</dbReference>
<proteinExistence type="predicted"/>
<evidence type="ECO:0000313" key="3">
    <source>
        <dbReference type="EMBL" id="MBC5629795.1"/>
    </source>
</evidence>
<keyword evidence="4" id="KW-1185">Reference proteome</keyword>
<evidence type="ECO:0000256" key="1">
    <source>
        <dbReference type="SAM" id="Coils"/>
    </source>
</evidence>
<feature type="domain" description="Rad50/SbcC-type AAA" evidence="2">
    <location>
        <begin position="5"/>
        <end position="289"/>
    </location>
</feature>
<dbReference type="InterPro" id="IPR027417">
    <property type="entry name" value="P-loop_NTPase"/>
</dbReference>
<feature type="coiled-coil region" evidence="1">
    <location>
        <begin position="215"/>
        <end position="295"/>
    </location>
</feature>
<comment type="caution">
    <text evidence="3">The sequence shown here is derived from an EMBL/GenBank/DDBJ whole genome shotgun (WGS) entry which is preliminary data.</text>
</comment>
<dbReference type="Gene3D" id="3.40.50.300">
    <property type="entry name" value="P-loop containing nucleotide triphosphate hydrolases"/>
    <property type="match status" value="2"/>
</dbReference>
<dbReference type="PANTHER" id="PTHR32182:SF22">
    <property type="entry name" value="ATP-DEPENDENT ENDONUCLEASE, OLD FAMILY-RELATED"/>
    <property type="match status" value="1"/>
</dbReference>
<evidence type="ECO:0000313" key="4">
    <source>
        <dbReference type="Proteomes" id="UP000596929"/>
    </source>
</evidence>
<organism evidence="3 4">
    <name type="scientific">Clostridium hominis</name>
    <dbReference type="NCBI Taxonomy" id="2763036"/>
    <lineage>
        <taxon>Bacteria</taxon>
        <taxon>Bacillati</taxon>
        <taxon>Bacillota</taxon>
        <taxon>Clostridia</taxon>
        <taxon>Eubacteriales</taxon>
        <taxon>Clostridiaceae</taxon>
        <taxon>Clostridium</taxon>
    </lineage>
</organism>
<dbReference type="RefSeq" id="WP_186860395.1">
    <property type="nucleotide sequence ID" value="NZ_JACOOO010000029.1"/>
</dbReference>